<evidence type="ECO:0000256" key="4">
    <source>
        <dbReference type="ARBA" id="ARBA00022989"/>
    </source>
</evidence>
<name>A2C289_PROM1</name>
<feature type="transmembrane region" description="Helical" evidence="6">
    <location>
        <begin position="37"/>
        <end position="56"/>
    </location>
</feature>
<evidence type="ECO:0000256" key="3">
    <source>
        <dbReference type="ARBA" id="ARBA00022692"/>
    </source>
</evidence>
<comment type="caution">
    <text evidence="6">Lacks conserved residue(s) required for the propagation of feature annotation.</text>
</comment>
<dbReference type="Pfam" id="PF01169">
    <property type="entry name" value="GDT1"/>
    <property type="match status" value="1"/>
</dbReference>
<keyword evidence="4 6" id="KW-1133">Transmembrane helix</keyword>
<reference evidence="8" key="1">
    <citation type="journal article" date="2007" name="PLoS Genet.">
        <title>Patterns and implications of gene gain and loss in the evolution of Prochlorococcus.</title>
        <authorList>
            <person name="Kettler G.C."/>
            <person name="Martiny A.C."/>
            <person name="Huang K."/>
            <person name="Zucker J."/>
            <person name="Coleman M.L."/>
            <person name="Rodrigue S."/>
            <person name="Chen F."/>
            <person name="Lapidus A."/>
            <person name="Ferriera S."/>
            <person name="Johnson J."/>
            <person name="Steglich C."/>
            <person name="Church G.M."/>
            <person name="Richardson P."/>
            <person name="Chisholm S.W."/>
        </authorList>
    </citation>
    <scope>NUCLEOTIDE SEQUENCE [LARGE SCALE GENOMIC DNA]</scope>
    <source>
        <strain evidence="8">NATL1A</strain>
    </source>
</reference>
<proteinExistence type="inferred from homology"/>
<dbReference type="RefSeq" id="WP_011823719.1">
    <property type="nucleotide sequence ID" value="NC_008819.1"/>
</dbReference>
<dbReference type="GO" id="GO:0046873">
    <property type="term" value="F:metal ion transmembrane transporter activity"/>
    <property type="evidence" value="ECO:0007669"/>
    <property type="project" value="InterPro"/>
</dbReference>
<dbReference type="PANTHER" id="PTHR12608">
    <property type="entry name" value="TRANSMEMBRANE PROTEIN HTP-1 RELATED"/>
    <property type="match status" value="1"/>
</dbReference>
<dbReference type="Proteomes" id="UP000002592">
    <property type="component" value="Chromosome"/>
</dbReference>
<organism evidence="7 8">
    <name type="scientific">Prochlorococcus marinus (strain NATL1A)</name>
    <dbReference type="NCBI Taxonomy" id="167555"/>
    <lineage>
        <taxon>Bacteria</taxon>
        <taxon>Bacillati</taxon>
        <taxon>Cyanobacteriota</taxon>
        <taxon>Cyanophyceae</taxon>
        <taxon>Synechococcales</taxon>
        <taxon>Prochlorococcaceae</taxon>
        <taxon>Prochlorococcus</taxon>
    </lineage>
</organism>
<keyword evidence="3 6" id="KW-0812">Transmembrane</keyword>
<comment type="subcellular location">
    <subcellularLocation>
        <location evidence="1 6">Membrane</location>
        <topology evidence="1 6">Multi-pass membrane protein</topology>
    </subcellularLocation>
</comment>
<feature type="transmembrane region" description="Helical" evidence="6">
    <location>
        <begin position="68"/>
        <end position="87"/>
    </location>
</feature>
<keyword evidence="5 6" id="KW-0472">Membrane</keyword>
<evidence type="ECO:0000256" key="6">
    <source>
        <dbReference type="RuleBase" id="RU365102"/>
    </source>
</evidence>
<comment type="similarity">
    <text evidence="2 6">Belongs to the GDT1 family.</text>
</comment>
<dbReference type="HOGENOM" id="CLU_140894_3_1_3"/>
<dbReference type="eggNOG" id="COG2119">
    <property type="taxonomic scope" value="Bacteria"/>
</dbReference>
<evidence type="ECO:0000256" key="1">
    <source>
        <dbReference type="ARBA" id="ARBA00004141"/>
    </source>
</evidence>
<accession>A2C289</accession>
<evidence type="ECO:0000313" key="8">
    <source>
        <dbReference type="Proteomes" id="UP000002592"/>
    </source>
</evidence>
<dbReference type="KEGG" id="pme:NATL1_10411"/>
<evidence type="ECO:0000313" key="7">
    <source>
        <dbReference type="EMBL" id="ABM75599.1"/>
    </source>
</evidence>
<dbReference type="GO" id="GO:0016020">
    <property type="term" value="C:membrane"/>
    <property type="evidence" value="ECO:0007669"/>
    <property type="project" value="UniProtKB-SubCell"/>
</dbReference>
<protein>
    <recommendedName>
        <fullName evidence="6">GDT1 family protein</fullName>
    </recommendedName>
</protein>
<gene>
    <name evidence="7" type="ordered locus">NATL1_10411</name>
</gene>
<dbReference type="PANTHER" id="PTHR12608:SF1">
    <property type="entry name" value="TRANSMEMBRANE PROTEIN 165"/>
    <property type="match status" value="1"/>
</dbReference>
<dbReference type="EMBL" id="CP000553">
    <property type="protein sequence ID" value="ABM75599.1"/>
    <property type="molecule type" value="Genomic_DNA"/>
</dbReference>
<evidence type="ECO:0000256" key="2">
    <source>
        <dbReference type="ARBA" id="ARBA00009190"/>
    </source>
</evidence>
<sequence length="98" mass="10246">MILTLLFTTFVTVFLAEMGDKTQLTTITLSSTTNKPLAVFIGSSLALISATLLGALAGGSIANLIPAFLLKLLSGIVFLIIGINLLLQSKTEASNDSF</sequence>
<dbReference type="AlphaFoldDB" id="A2C289"/>
<dbReference type="InterPro" id="IPR001727">
    <property type="entry name" value="GDT1-like"/>
</dbReference>
<evidence type="ECO:0000256" key="5">
    <source>
        <dbReference type="ARBA" id="ARBA00023136"/>
    </source>
</evidence>